<dbReference type="OrthoDB" id="7304934at2"/>
<dbReference type="RefSeq" id="WP_035246836.1">
    <property type="nucleotide sequence ID" value="NZ_AQQY01000001.1"/>
</dbReference>
<gene>
    <name evidence="2" type="ORF">ATO10_00830</name>
</gene>
<feature type="signal peptide" evidence="1">
    <location>
        <begin position="1"/>
        <end position="16"/>
    </location>
</feature>
<evidence type="ECO:0000256" key="1">
    <source>
        <dbReference type="SAM" id="SignalP"/>
    </source>
</evidence>
<name>A0A058ZR18_9RHOB</name>
<evidence type="ECO:0000313" key="3">
    <source>
        <dbReference type="Proteomes" id="UP000024836"/>
    </source>
</evidence>
<reference evidence="2 3" key="1">
    <citation type="submission" date="2013-04" db="EMBL/GenBank/DDBJ databases">
        <title>Shimia sp. 22II-S11-Z10 Genome Sequencing.</title>
        <authorList>
            <person name="Lai Q."/>
            <person name="Li G."/>
            <person name="Shao Z."/>
        </authorList>
    </citation>
    <scope>NUCLEOTIDE SEQUENCE [LARGE SCALE GENOMIC DNA]</scope>
    <source>
        <strain evidence="3">22II-S11-Z10</strain>
    </source>
</reference>
<accession>A0A058ZR18</accession>
<dbReference type="eggNOG" id="ENOG50319IW">
    <property type="taxonomic scope" value="Bacteria"/>
</dbReference>
<dbReference type="STRING" id="1461693.ATO10_00830"/>
<evidence type="ECO:0000313" key="2">
    <source>
        <dbReference type="EMBL" id="KCV83261.1"/>
    </source>
</evidence>
<keyword evidence="3" id="KW-1185">Reference proteome</keyword>
<dbReference type="Proteomes" id="UP000024836">
    <property type="component" value="Unassembled WGS sequence"/>
</dbReference>
<protein>
    <submittedName>
        <fullName evidence="2">Uncharacterized protein</fullName>
    </submittedName>
</protein>
<dbReference type="AlphaFoldDB" id="A0A058ZR18"/>
<organism evidence="2 3">
    <name type="scientific">Actibacterium atlanticum</name>
    <dbReference type="NCBI Taxonomy" id="1461693"/>
    <lineage>
        <taxon>Bacteria</taxon>
        <taxon>Pseudomonadati</taxon>
        <taxon>Pseudomonadota</taxon>
        <taxon>Alphaproteobacteria</taxon>
        <taxon>Rhodobacterales</taxon>
        <taxon>Roseobacteraceae</taxon>
        <taxon>Actibacterium</taxon>
    </lineage>
</organism>
<keyword evidence="1" id="KW-0732">Signal</keyword>
<sequence>MRALAIVALLASPALAQTPMTGAEFESYTAGKTLYFGQSGAPYGAEQYLPNRRVIWTFLDGRCEYGTWHSQGTQICFDYENRPGQTQCWTFFSDGDSLSARFENDPALQPLIEVEKTQAPLYCPGPDVGA</sequence>
<dbReference type="EMBL" id="AQQY01000001">
    <property type="protein sequence ID" value="KCV83261.1"/>
    <property type="molecule type" value="Genomic_DNA"/>
</dbReference>
<comment type="caution">
    <text evidence="2">The sequence shown here is derived from an EMBL/GenBank/DDBJ whole genome shotgun (WGS) entry which is preliminary data.</text>
</comment>
<feature type="chain" id="PRO_5001572421" evidence="1">
    <location>
        <begin position="17"/>
        <end position="130"/>
    </location>
</feature>
<proteinExistence type="predicted"/>